<comment type="caution">
    <text evidence="1">The sequence shown here is derived from an EMBL/GenBank/DDBJ whole genome shotgun (WGS) entry which is preliminary data.</text>
</comment>
<proteinExistence type="predicted"/>
<dbReference type="InterPro" id="IPR023214">
    <property type="entry name" value="HAD_sf"/>
</dbReference>
<accession>A0A0G1RNK5</accession>
<name>A0A0G1RNK5_9BACT</name>
<sequence length="130" mass="15163">MKTILVDAVDTFVVEKDGMFKVGEEMHHLLESYPNRKIVVSNANDEQIPLWNLDKLPYELFTLKHNPDKTDPEYFNKMLQHFGLSKDDVIYFEHNPEAVKSAESVGIKTHYYDSEKKDLESLKVFLDTNL</sequence>
<dbReference type="AlphaFoldDB" id="A0A0G1RNK5"/>
<dbReference type="SUPFAM" id="SSF56784">
    <property type="entry name" value="HAD-like"/>
    <property type="match status" value="1"/>
</dbReference>
<evidence type="ECO:0000313" key="1">
    <source>
        <dbReference type="EMBL" id="KKU22505.1"/>
    </source>
</evidence>
<dbReference type="Gene3D" id="3.40.50.1000">
    <property type="entry name" value="HAD superfamily/HAD-like"/>
    <property type="match status" value="1"/>
</dbReference>
<reference evidence="1 2" key="1">
    <citation type="journal article" date="2015" name="Nature">
        <title>rRNA introns, odd ribosomes, and small enigmatic genomes across a large radiation of phyla.</title>
        <authorList>
            <person name="Brown C.T."/>
            <person name="Hug L.A."/>
            <person name="Thomas B.C."/>
            <person name="Sharon I."/>
            <person name="Castelle C.J."/>
            <person name="Singh A."/>
            <person name="Wilkins M.J."/>
            <person name="Williams K.H."/>
            <person name="Banfield J.F."/>
        </authorList>
    </citation>
    <scope>NUCLEOTIDE SEQUENCE [LARGE SCALE GENOMIC DNA]</scope>
</reference>
<dbReference type="EMBL" id="LCLS01000001">
    <property type="protein sequence ID" value="KKU22505.1"/>
    <property type="molecule type" value="Genomic_DNA"/>
</dbReference>
<organism evidence="1 2">
    <name type="scientific">Candidatus Nomurabacteria bacterium GW2011_GWA1_46_11</name>
    <dbReference type="NCBI Taxonomy" id="1618732"/>
    <lineage>
        <taxon>Bacteria</taxon>
        <taxon>Candidatus Nomuraibacteriota</taxon>
    </lineage>
</organism>
<evidence type="ECO:0000313" key="2">
    <source>
        <dbReference type="Proteomes" id="UP000034107"/>
    </source>
</evidence>
<protein>
    <submittedName>
        <fullName evidence="1">Uncharacterized protein</fullName>
    </submittedName>
</protein>
<gene>
    <name evidence="1" type="ORF">UX31_C0001G0023</name>
</gene>
<dbReference type="InterPro" id="IPR036412">
    <property type="entry name" value="HAD-like_sf"/>
</dbReference>
<dbReference type="Proteomes" id="UP000034107">
    <property type="component" value="Unassembled WGS sequence"/>
</dbReference>